<dbReference type="eggNOG" id="COG2207">
    <property type="taxonomic scope" value="Bacteria"/>
</dbReference>
<dbReference type="InterPro" id="IPR018060">
    <property type="entry name" value="HTH_AraC"/>
</dbReference>
<evidence type="ECO:0000256" key="2">
    <source>
        <dbReference type="ARBA" id="ARBA00023125"/>
    </source>
</evidence>
<keyword evidence="1" id="KW-0805">Transcription regulation</keyword>
<dbReference type="Gene3D" id="1.10.10.60">
    <property type="entry name" value="Homeodomain-like"/>
    <property type="match status" value="2"/>
</dbReference>
<feature type="domain" description="HTH araC/xylS-type" evidence="5">
    <location>
        <begin position="625"/>
        <end position="725"/>
    </location>
</feature>
<feature type="transmembrane region" description="Helical" evidence="4">
    <location>
        <begin position="25"/>
        <end position="46"/>
    </location>
</feature>
<dbReference type="Pfam" id="PF12833">
    <property type="entry name" value="HTH_18"/>
    <property type="match status" value="1"/>
</dbReference>
<dbReference type="SMART" id="SM00342">
    <property type="entry name" value="HTH_ARAC"/>
    <property type="match status" value="1"/>
</dbReference>
<gene>
    <name evidence="6" type="ordered locus">SpiGrapes_1355</name>
</gene>
<dbReference type="KEGG" id="sgp:SpiGrapes_1355"/>
<dbReference type="HOGENOM" id="CLU_378505_0_0_12"/>
<dbReference type="GO" id="GO:0003700">
    <property type="term" value="F:DNA-binding transcription factor activity"/>
    <property type="evidence" value="ECO:0007669"/>
    <property type="project" value="InterPro"/>
</dbReference>
<evidence type="ECO:0000313" key="6">
    <source>
        <dbReference type="EMBL" id="AEV29168.1"/>
    </source>
</evidence>
<dbReference type="STRING" id="158190.SpiGrapes_1355"/>
<name>G8QTZ2_SPHPG</name>
<evidence type="ECO:0000256" key="4">
    <source>
        <dbReference type="SAM" id="Phobius"/>
    </source>
</evidence>
<keyword evidence="4" id="KW-1133">Transmembrane helix</keyword>
<accession>G8QTZ2</accession>
<evidence type="ECO:0000259" key="5">
    <source>
        <dbReference type="PROSITE" id="PS01124"/>
    </source>
</evidence>
<dbReference type="InterPro" id="IPR018062">
    <property type="entry name" value="HTH_AraC-typ_CS"/>
</dbReference>
<keyword evidence="4" id="KW-0812">Transmembrane</keyword>
<proteinExistence type="predicted"/>
<evidence type="ECO:0000313" key="7">
    <source>
        <dbReference type="Proteomes" id="UP000005632"/>
    </source>
</evidence>
<dbReference type="PROSITE" id="PS00041">
    <property type="entry name" value="HTH_ARAC_FAMILY_1"/>
    <property type="match status" value="1"/>
</dbReference>
<evidence type="ECO:0000256" key="1">
    <source>
        <dbReference type="ARBA" id="ARBA00023015"/>
    </source>
</evidence>
<dbReference type="AlphaFoldDB" id="G8QTZ2"/>
<evidence type="ECO:0000256" key="3">
    <source>
        <dbReference type="ARBA" id="ARBA00023163"/>
    </source>
</evidence>
<organism evidence="6 7">
    <name type="scientific">Sphaerochaeta pleomorpha (strain ATCC BAA-1885 / DSM 22778 / Grapes)</name>
    <dbReference type="NCBI Taxonomy" id="158190"/>
    <lineage>
        <taxon>Bacteria</taxon>
        <taxon>Pseudomonadati</taxon>
        <taxon>Spirochaetota</taxon>
        <taxon>Spirochaetia</taxon>
        <taxon>Spirochaetales</taxon>
        <taxon>Sphaerochaetaceae</taxon>
        <taxon>Sphaerochaeta</taxon>
    </lineage>
</organism>
<dbReference type="GO" id="GO:0043565">
    <property type="term" value="F:sequence-specific DNA binding"/>
    <property type="evidence" value="ECO:0007669"/>
    <property type="project" value="InterPro"/>
</dbReference>
<dbReference type="PANTHER" id="PTHR43280">
    <property type="entry name" value="ARAC-FAMILY TRANSCRIPTIONAL REGULATOR"/>
    <property type="match status" value="1"/>
</dbReference>
<dbReference type="Proteomes" id="UP000005632">
    <property type="component" value="Chromosome"/>
</dbReference>
<dbReference type="EMBL" id="CP003155">
    <property type="protein sequence ID" value="AEV29168.1"/>
    <property type="molecule type" value="Genomic_DNA"/>
</dbReference>
<keyword evidence="3" id="KW-0804">Transcription</keyword>
<keyword evidence="2 6" id="KW-0238">DNA-binding</keyword>
<reference evidence="6 7" key="1">
    <citation type="submission" date="2011-11" db="EMBL/GenBank/DDBJ databases">
        <title>Complete sequence of Spirochaeta sp. grapes.</title>
        <authorList>
            <consortium name="US DOE Joint Genome Institute"/>
            <person name="Lucas S."/>
            <person name="Han J."/>
            <person name="Lapidus A."/>
            <person name="Cheng J.-F."/>
            <person name="Goodwin L."/>
            <person name="Pitluck S."/>
            <person name="Peters L."/>
            <person name="Ovchinnikova G."/>
            <person name="Munk A.C."/>
            <person name="Detter J.C."/>
            <person name="Han C."/>
            <person name="Tapia R."/>
            <person name="Land M."/>
            <person name="Hauser L."/>
            <person name="Kyrpides N."/>
            <person name="Ivanova N."/>
            <person name="Pagani I."/>
            <person name="Ritalahtilisa K."/>
            <person name="Loeffler F."/>
            <person name="Woyke T."/>
        </authorList>
    </citation>
    <scope>NUCLEOTIDE SEQUENCE [LARGE SCALE GENOMIC DNA]</scope>
    <source>
        <strain evidence="7">ATCC BAA-1885 / DSM 22778 / Grapes</strain>
    </source>
</reference>
<feature type="transmembrane region" description="Helical" evidence="4">
    <location>
        <begin position="308"/>
        <end position="330"/>
    </location>
</feature>
<sequence length="732" mass="84976">MYHEMLFWGGGWHVFVKKSDQSIRFTWVGFAIPIILLSLLLLFVLYQQFERISLNILERTNKDVLSQSDSIVNYINDVVYISAMQTFYDEKVSVLRTSTKLSNSEKIEGVRNLDSYGGYSSSVYSVYIYNAKSEYFYTTSNMPEGASIDFFDQGAVSLLEQINPKNRMKPVFRFIPKPYARGLEPVYTYILFEEDLNDSYDNAMIINVHADWLDTVLTSFLGKMEVLLLNDQDRVIGKTYAIDAQSQQEIESLIRMRSSDSGRFDVKNGNQTELYLYSTFGDTDWCFVRHLSRNELLRELNEMEANTYMAIFTALLLVSLLGLFTALRFFHPLQRVDRALRKSHLSQETLSVEDYVDKLVISSNSAKIVEKGYERHLRAEYLRDLLTRNCNDLEILQVEFLTYSVPFALDVPFALVLFSKDGEALFEDASSIAFTAIAVHHKDCLVCFIQGVLDESKIQNLCEQYQCCSSVGNPLSWDSDIRNSYERVLECMSYSMFEECRQLVYHEKMLDEKVLQLPRQQNYETQILTCLSQSRAVQAYTFYLQFRQELIMCRLTYIRFSLKRLYLATLAPSRQLDNSVFEEFDQAVWTYRDFSIIDEIFRESFAIHAEYILQSKEGRLGNIIQHINQIIERDYQDLDLGVQKIADELSFSPVYLGKLFRQQTGGSIADKINDIRLEKAKQLLLADNSLTIKEISFCSGFPNSKYFFTLFRKATNMTPSQWKKDHAKDVIC</sequence>
<dbReference type="InterPro" id="IPR009057">
    <property type="entry name" value="Homeodomain-like_sf"/>
</dbReference>
<dbReference type="PROSITE" id="PS01124">
    <property type="entry name" value="HTH_ARAC_FAMILY_2"/>
    <property type="match status" value="1"/>
</dbReference>
<dbReference type="SUPFAM" id="SSF46689">
    <property type="entry name" value="Homeodomain-like"/>
    <property type="match status" value="1"/>
</dbReference>
<dbReference type="PANTHER" id="PTHR43280:SF2">
    <property type="entry name" value="HTH-TYPE TRANSCRIPTIONAL REGULATOR EXSA"/>
    <property type="match status" value="1"/>
</dbReference>
<keyword evidence="7" id="KW-1185">Reference proteome</keyword>
<keyword evidence="4" id="KW-0472">Membrane</keyword>
<protein>
    <submittedName>
        <fullName evidence="6">Response regulator containing CheY-like receiver domain and AraC-type DNA-binding domain</fullName>
    </submittedName>
</protein>